<gene>
    <name evidence="1" type="ORF">TQ35_0007045</name>
</gene>
<comment type="caution">
    <text evidence="1">The sequence shown here is derived from an EMBL/GenBank/DDBJ whole genome shotgun (WGS) entry which is preliminary data.</text>
</comment>
<accession>A0ACC6TPZ3</accession>
<dbReference type="EMBL" id="JZWS03000009">
    <property type="protein sequence ID" value="MEW9491937.1"/>
    <property type="molecule type" value="Genomic_DNA"/>
</dbReference>
<sequence>MSSDHLAKKGAELLRQGATMLSESCPICHSPLFRLKNGDVVCPLHGKVYIVKSDEEEKKVKKDLVLTNTEDELIEGLNQMLKKLKEDPKDSEALLQVIRYLDAIERIRRILGTSQQNK</sequence>
<evidence type="ECO:0000313" key="2">
    <source>
        <dbReference type="Proteomes" id="UP000053480"/>
    </source>
</evidence>
<proteinExistence type="predicted"/>
<protein>
    <submittedName>
        <fullName evidence="1">Sjogren's syndrome/scleroderma autoantigen 1 family protein</fullName>
    </submittedName>
</protein>
<dbReference type="Proteomes" id="UP000053480">
    <property type="component" value="Unassembled WGS sequence"/>
</dbReference>
<name>A0ACC6TPZ3_9CREN</name>
<evidence type="ECO:0000313" key="1">
    <source>
        <dbReference type="EMBL" id="MEW9491937.1"/>
    </source>
</evidence>
<reference evidence="1" key="1">
    <citation type="submission" date="2024-07" db="EMBL/GenBank/DDBJ databases">
        <title>Metagenome and Metagenome-Assembled Genomes of Archaea from a hot spring from the geothermal field of Los Azufres, Mexico.</title>
        <authorList>
            <person name="Marin-Paredes R."/>
            <person name="Martinez-Romero E."/>
            <person name="Servin-Garciduenas L.E."/>
        </authorList>
    </citation>
    <scope>NUCLEOTIDE SEQUENCE</scope>
    <source>
        <strain evidence="1">AZ1-454</strain>
    </source>
</reference>
<organism evidence="1 2">
    <name type="scientific">Candidatus Aramenus sulfurataquae</name>
    <dbReference type="NCBI Taxonomy" id="1326980"/>
    <lineage>
        <taxon>Archaea</taxon>
        <taxon>Thermoproteota</taxon>
        <taxon>Thermoprotei</taxon>
        <taxon>Sulfolobales</taxon>
        <taxon>Sulfolobaceae</taxon>
        <taxon>Candidatus Aramenus</taxon>
    </lineage>
</organism>